<evidence type="ECO:0000313" key="1">
    <source>
        <dbReference type="Proteomes" id="UP000887565"/>
    </source>
</evidence>
<protein>
    <submittedName>
        <fullName evidence="2">Peptidase A2 domain-containing protein</fullName>
    </submittedName>
</protein>
<sequence>MQAIATPAIDKVNHFEIITSQMDKIQTKSKEWTTWSQEKSEREQDQKIIGQFYGKLSPVIQAFMNDQKGQILLLRDRVTLCDKIEQDLQIQDDLFEKRLQKHQCLTIKESKPVDESSHKYYRTMPFEILATINNWKGFTLLDTGATTSIMGSDSPVRAVMCPHAAEPARQVLPAPSTSYINELAMSEPVVATKTVLIQP</sequence>
<name>A0A915KCU4_ROMCU</name>
<accession>A0A915KCU4</accession>
<keyword evidence="1" id="KW-1185">Reference proteome</keyword>
<organism evidence="1 2">
    <name type="scientific">Romanomermis culicivorax</name>
    <name type="common">Nematode worm</name>
    <dbReference type="NCBI Taxonomy" id="13658"/>
    <lineage>
        <taxon>Eukaryota</taxon>
        <taxon>Metazoa</taxon>
        <taxon>Ecdysozoa</taxon>
        <taxon>Nematoda</taxon>
        <taxon>Enoplea</taxon>
        <taxon>Dorylaimia</taxon>
        <taxon>Mermithida</taxon>
        <taxon>Mermithoidea</taxon>
        <taxon>Mermithidae</taxon>
        <taxon>Romanomermis</taxon>
    </lineage>
</organism>
<dbReference type="Proteomes" id="UP000887565">
    <property type="component" value="Unplaced"/>
</dbReference>
<dbReference type="WBParaSite" id="nRc.2.0.1.t36200-RA">
    <property type="protein sequence ID" value="nRc.2.0.1.t36200-RA"/>
    <property type="gene ID" value="nRc.2.0.1.g36200"/>
</dbReference>
<proteinExistence type="predicted"/>
<reference evidence="2" key="1">
    <citation type="submission" date="2022-11" db="UniProtKB">
        <authorList>
            <consortium name="WormBaseParasite"/>
        </authorList>
    </citation>
    <scope>IDENTIFICATION</scope>
</reference>
<evidence type="ECO:0000313" key="2">
    <source>
        <dbReference type="WBParaSite" id="nRc.2.0.1.t36200-RA"/>
    </source>
</evidence>
<dbReference type="AlphaFoldDB" id="A0A915KCU4"/>